<evidence type="ECO:0000256" key="1">
    <source>
        <dbReference type="SAM" id="SignalP"/>
    </source>
</evidence>
<proteinExistence type="predicted"/>
<keyword evidence="1" id="KW-0732">Signal</keyword>
<dbReference type="Proteomes" id="UP000054560">
    <property type="component" value="Unassembled WGS sequence"/>
</dbReference>
<dbReference type="RefSeq" id="XP_014159254.1">
    <property type="nucleotide sequence ID" value="XM_014303779.1"/>
</dbReference>
<evidence type="ECO:0000313" key="3">
    <source>
        <dbReference type="Proteomes" id="UP000054560"/>
    </source>
</evidence>
<organism evidence="2 3">
    <name type="scientific">Sphaeroforma arctica JP610</name>
    <dbReference type="NCBI Taxonomy" id="667725"/>
    <lineage>
        <taxon>Eukaryota</taxon>
        <taxon>Ichthyosporea</taxon>
        <taxon>Ichthyophonida</taxon>
        <taxon>Sphaeroforma</taxon>
    </lineage>
</organism>
<dbReference type="AlphaFoldDB" id="A0A0L0G8I7"/>
<name>A0A0L0G8I7_9EUKA</name>
<sequence length="397" mass="42880">MYACTILMYIVVCVRHNASAFSINNAISMNTINLPAAMKSGGDSYRIFGSDRFNAARVYTEPIAGDNVLVGWSGSNNVAYVRGLVAHDDGSYPVLLWDENYSEQINSIRVDGAIYTRLVSSTGGVVWNSLINIPNSMPNTFIVGDSRMTYGDGKYAASFHVQTFEGVDSDAYIYLHSTNGSQIANTESGDLNFGCSRSMSILLNYNPSLTVSEAFLPVCVTDCYPGTQGSNFSSKAIGGIYINKENRVIDVAGECSGNVGAELGGVAPDGQYWRMVFNSHQAEAPFGQTGYVTGNQDIEFVSIDNTRNIDGPVVWLTNTTDIQESDAGIARFIEPATNTVKFLVGWVEDDVFFKLGLYSSDGNLTESEGIEDVTQSAAWGNRDDPFRTLSSGGCGVD</sequence>
<keyword evidence="3" id="KW-1185">Reference proteome</keyword>
<dbReference type="GeneID" id="25902948"/>
<accession>A0A0L0G8I7</accession>
<reference evidence="2 3" key="1">
    <citation type="submission" date="2011-02" db="EMBL/GenBank/DDBJ databases">
        <title>The Genome Sequence of Sphaeroforma arctica JP610.</title>
        <authorList>
            <consortium name="The Broad Institute Genome Sequencing Platform"/>
            <person name="Russ C."/>
            <person name="Cuomo C."/>
            <person name="Young S.K."/>
            <person name="Zeng Q."/>
            <person name="Gargeya S."/>
            <person name="Alvarado L."/>
            <person name="Berlin A."/>
            <person name="Chapman S.B."/>
            <person name="Chen Z."/>
            <person name="Freedman E."/>
            <person name="Gellesch M."/>
            <person name="Goldberg J."/>
            <person name="Griggs A."/>
            <person name="Gujja S."/>
            <person name="Heilman E."/>
            <person name="Heiman D."/>
            <person name="Howarth C."/>
            <person name="Mehta T."/>
            <person name="Neiman D."/>
            <person name="Pearson M."/>
            <person name="Roberts A."/>
            <person name="Saif S."/>
            <person name="Shea T."/>
            <person name="Shenoy N."/>
            <person name="Sisk P."/>
            <person name="Stolte C."/>
            <person name="Sykes S."/>
            <person name="White J."/>
            <person name="Yandava C."/>
            <person name="Burger G."/>
            <person name="Gray M.W."/>
            <person name="Holland P.W.H."/>
            <person name="King N."/>
            <person name="Lang F.B.F."/>
            <person name="Roger A.J."/>
            <person name="Ruiz-Trillo I."/>
            <person name="Haas B."/>
            <person name="Nusbaum C."/>
            <person name="Birren B."/>
        </authorList>
    </citation>
    <scope>NUCLEOTIDE SEQUENCE [LARGE SCALE GENOMIC DNA]</scope>
    <source>
        <strain evidence="2 3">JP610</strain>
    </source>
</reference>
<feature type="signal peptide" evidence="1">
    <location>
        <begin position="1"/>
        <end position="20"/>
    </location>
</feature>
<dbReference type="EMBL" id="KQ241706">
    <property type="protein sequence ID" value="KNC85352.1"/>
    <property type="molecule type" value="Genomic_DNA"/>
</dbReference>
<dbReference type="OrthoDB" id="10642600at2759"/>
<gene>
    <name evidence="2" type="ORF">SARC_02444</name>
</gene>
<feature type="chain" id="PRO_5005539291" evidence="1">
    <location>
        <begin position="21"/>
        <end position="397"/>
    </location>
</feature>
<evidence type="ECO:0000313" key="2">
    <source>
        <dbReference type="EMBL" id="KNC85352.1"/>
    </source>
</evidence>
<protein>
    <submittedName>
        <fullName evidence="2">Uncharacterized protein</fullName>
    </submittedName>
</protein>